<dbReference type="InterPro" id="IPR000477">
    <property type="entry name" value="RT_dom"/>
</dbReference>
<dbReference type="InterPro" id="IPR043128">
    <property type="entry name" value="Rev_trsase/Diguanyl_cyclase"/>
</dbReference>
<dbReference type="PROSITE" id="PS50878">
    <property type="entry name" value="RT_POL"/>
    <property type="match status" value="1"/>
</dbReference>
<dbReference type="Proteomes" id="UP000701853">
    <property type="component" value="Chromosome 13"/>
</dbReference>
<dbReference type="PANTHER" id="PTHR37984">
    <property type="entry name" value="PROTEIN CBG26694"/>
    <property type="match status" value="1"/>
</dbReference>
<dbReference type="InterPro" id="IPR043502">
    <property type="entry name" value="DNA/RNA_pol_sf"/>
</dbReference>
<keyword evidence="5" id="KW-0511">Multifunctional enzyme</keyword>
<dbReference type="Gene3D" id="2.40.70.10">
    <property type="entry name" value="Acid Proteases"/>
    <property type="match status" value="1"/>
</dbReference>
<dbReference type="Pfam" id="PF17919">
    <property type="entry name" value="RT_RNaseH_2"/>
    <property type="match status" value="1"/>
</dbReference>
<keyword evidence="1" id="KW-0808">Transferase</keyword>
<keyword evidence="3" id="KW-0540">Nuclease</keyword>
<keyword evidence="2" id="KW-0548">Nucleotidyltransferase</keyword>
<feature type="domain" description="Reverse transcriptase" evidence="7">
    <location>
        <begin position="539"/>
        <end position="720"/>
    </location>
</feature>
<evidence type="ECO:0000256" key="1">
    <source>
        <dbReference type="ARBA" id="ARBA00022679"/>
    </source>
</evidence>
<comment type="caution">
    <text evidence="8">The sequence shown here is derived from an EMBL/GenBank/DDBJ whole genome shotgun (WGS) entry which is preliminary data.</text>
</comment>
<feature type="region of interest" description="Disordered" evidence="6">
    <location>
        <begin position="1"/>
        <end position="25"/>
    </location>
</feature>
<dbReference type="Pfam" id="PF00078">
    <property type="entry name" value="RVT_1"/>
    <property type="match status" value="1"/>
</dbReference>
<dbReference type="CDD" id="cd00303">
    <property type="entry name" value="retropepsin_like"/>
    <property type="match status" value="1"/>
</dbReference>
<dbReference type="CDD" id="cd09274">
    <property type="entry name" value="RNase_HI_RT_Ty3"/>
    <property type="match status" value="1"/>
</dbReference>
<sequence length="992" mass="113452">MSKEVGENEPMETRGRARKASRSRDMLSSLENRVINLEESMGDMKETFEVVLIRMEELREDSKEFVLDSLRSTLDKLTVRDEAIEALVTAIKEEIAKLKGELKICKAALGSGMLALGPKQRHVDVPKPKKFKGLDPREKWITFCGIWSNIFEQWALRMMPPRELKKQFYPQHAEKEARAKLHRLTQQGTIREYVREFNLNEKEAFYWFEDGLKMWAKQELRRLGITELTVAMAEAENFYDVRGRKFDNSESSKPKSRPKGNGGGDKDQGKRLKKAQGLVKKVAFHAMEAQVQAEDDAKSLNLILEGVEEKASSGLMFVDIIVAGRGLNALVNTGTSDLFMSEEIAKKLGLKIEKDSGRIKTVNSKSIPITGVAKEVELKLGEWTSKATIKVIPLDDYDFVVGLSLLDRLNADIHPSENYMTISDSNQRYIVRMKRKGSMEGKTLSAIQFAKGVCRNEVSYLATLRDNVDDKSEGEIPKEVEQLLKLFQDVMPVELPKRLPPKREVDYKIELLPNAEPPARAPYRMDPPELEELRKQLMELLDAGFIRPSKASFGAPVLFQKKHDGSFGMCIDYRALNKITVKNRYPIPLIADLFDQLGSARWFIKLDLRSRYHQVRVAEGDEPKTVCVTRYGSFEFLVMPFGLTNALTMFCTLMNNVLQPFLDRFVVVYLDDIVVYSKTREDHVGHLGEVFQNLRENELYVKREKCSFAQREVPFLGHIVGSGTIRMDESKVRAIADWEPPTKVTELRSFLGLANYYRRFIEGYSKITAPLTDLLKKGKVWYWDPRCEKAFNQVKQAMMSEPVLALPDFSKAYEVCTDASEYAIGGVLMQGGNSIAFESRKLNETERRYTVQEKEITAVVHCLRTWRHYLLGFRFVVFTDNVANSYFLTQKKLSPKQARWQVFLAEFDFSMEYKLGSANTVADALSRKMEFTTISQPESPLLESIQEGLSHDSTAKNLMELAKDGKTRRFWLEGELLYTHGQRLYVPQHGNL</sequence>
<dbReference type="FunFam" id="3.30.70.270:FF:000115">
    <property type="entry name" value="Polyprotein of retroviral origin, putative"/>
    <property type="match status" value="1"/>
</dbReference>
<dbReference type="GO" id="GO:0016779">
    <property type="term" value="F:nucleotidyltransferase activity"/>
    <property type="evidence" value="ECO:0007669"/>
    <property type="project" value="UniProtKB-KW"/>
</dbReference>
<dbReference type="InterPro" id="IPR041577">
    <property type="entry name" value="RT_RNaseH_2"/>
</dbReference>
<gene>
    <name evidence="8" type="ORF">CXB51_034670</name>
</gene>
<dbReference type="PANTHER" id="PTHR37984:SF5">
    <property type="entry name" value="PROTEIN NYNRIN-LIKE"/>
    <property type="match status" value="1"/>
</dbReference>
<evidence type="ECO:0000313" key="9">
    <source>
        <dbReference type="Proteomes" id="UP000701853"/>
    </source>
</evidence>
<keyword evidence="9" id="KW-1185">Reference proteome</keyword>
<evidence type="ECO:0000256" key="6">
    <source>
        <dbReference type="SAM" id="MobiDB-lite"/>
    </source>
</evidence>
<dbReference type="InterPro" id="IPR050951">
    <property type="entry name" value="Retrovirus_Pol_polyprotein"/>
</dbReference>
<dbReference type="OrthoDB" id="1000633at2759"/>
<dbReference type="SUPFAM" id="SSF50630">
    <property type="entry name" value="Acid proteases"/>
    <property type="match status" value="1"/>
</dbReference>
<dbReference type="AlphaFoldDB" id="A0A8J6CJR9"/>
<dbReference type="EMBL" id="JAHUZN010000013">
    <property type="protein sequence ID" value="KAG8472760.1"/>
    <property type="molecule type" value="Genomic_DNA"/>
</dbReference>
<name>A0A8J6CJR9_9ROSI</name>
<organism evidence="8 9">
    <name type="scientific">Gossypium anomalum</name>
    <dbReference type="NCBI Taxonomy" id="47600"/>
    <lineage>
        <taxon>Eukaryota</taxon>
        <taxon>Viridiplantae</taxon>
        <taxon>Streptophyta</taxon>
        <taxon>Embryophyta</taxon>
        <taxon>Tracheophyta</taxon>
        <taxon>Spermatophyta</taxon>
        <taxon>Magnoliopsida</taxon>
        <taxon>eudicotyledons</taxon>
        <taxon>Gunneridae</taxon>
        <taxon>Pentapetalae</taxon>
        <taxon>rosids</taxon>
        <taxon>malvids</taxon>
        <taxon>Malvales</taxon>
        <taxon>Malvaceae</taxon>
        <taxon>Malvoideae</taxon>
        <taxon>Gossypium</taxon>
    </lineage>
</organism>
<evidence type="ECO:0000256" key="2">
    <source>
        <dbReference type="ARBA" id="ARBA00022695"/>
    </source>
</evidence>
<dbReference type="SUPFAM" id="SSF56672">
    <property type="entry name" value="DNA/RNA polymerases"/>
    <property type="match status" value="1"/>
</dbReference>
<dbReference type="GO" id="GO:0004519">
    <property type="term" value="F:endonuclease activity"/>
    <property type="evidence" value="ECO:0007669"/>
    <property type="project" value="UniProtKB-KW"/>
</dbReference>
<proteinExistence type="predicted"/>
<evidence type="ECO:0000313" key="8">
    <source>
        <dbReference type="EMBL" id="KAG8472760.1"/>
    </source>
</evidence>
<dbReference type="Gene3D" id="3.10.10.10">
    <property type="entry name" value="HIV Type 1 Reverse Transcriptase, subunit A, domain 1"/>
    <property type="match status" value="1"/>
</dbReference>
<feature type="compositionally biased region" description="Basic and acidic residues" evidence="6">
    <location>
        <begin position="1"/>
        <end position="15"/>
    </location>
</feature>
<evidence type="ECO:0000256" key="3">
    <source>
        <dbReference type="ARBA" id="ARBA00022722"/>
    </source>
</evidence>
<protein>
    <recommendedName>
        <fullName evidence="7">Reverse transcriptase domain-containing protein</fullName>
    </recommendedName>
</protein>
<accession>A0A8J6CJR9</accession>
<evidence type="ECO:0000256" key="4">
    <source>
        <dbReference type="ARBA" id="ARBA00022759"/>
    </source>
</evidence>
<feature type="region of interest" description="Disordered" evidence="6">
    <location>
        <begin position="246"/>
        <end position="271"/>
    </location>
</feature>
<evidence type="ECO:0000256" key="5">
    <source>
        <dbReference type="ARBA" id="ARBA00023268"/>
    </source>
</evidence>
<evidence type="ECO:0000259" key="7">
    <source>
        <dbReference type="PROSITE" id="PS50878"/>
    </source>
</evidence>
<reference evidence="8 9" key="1">
    <citation type="journal article" date="2021" name="bioRxiv">
        <title>The Gossypium anomalum genome as a resource for cotton improvement and evolutionary analysis of hybrid incompatibility.</title>
        <authorList>
            <person name="Grover C.E."/>
            <person name="Yuan D."/>
            <person name="Arick M.A."/>
            <person name="Miller E.R."/>
            <person name="Hu G."/>
            <person name="Peterson D.G."/>
            <person name="Wendel J.F."/>
            <person name="Udall J.A."/>
        </authorList>
    </citation>
    <scope>NUCLEOTIDE SEQUENCE [LARGE SCALE GENOMIC DNA]</scope>
    <source>
        <strain evidence="8">JFW-Udall</strain>
        <tissue evidence="8">Leaf</tissue>
    </source>
</reference>
<dbReference type="CDD" id="cd01647">
    <property type="entry name" value="RT_LTR"/>
    <property type="match status" value="1"/>
</dbReference>
<keyword evidence="4" id="KW-0255">Endonuclease</keyword>
<keyword evidence="4" id="KW-0378">Hydrolase</keyword>
<dbReference type="Pfam" id="PF13975">
    <property type="entry name" value="gag-asp_proteas"/>
    <property type="match status" value="1"/>
</dbReference>
<dbReference type="Gene3D" id="3.30.70.270">
    <property type="match status" value="2"/>
</dbReference>
<dbReference type="InterPro" id="IPR021109">
    <property type="entry name" value="Peptidase_aspartic_dom_sf"/>
</dbReference>